<dbReference type="PANTHER" id="PTHR33365:SF7">
    <property type="entry name" value="TAT PATHWAY SIGNAL SEQUENCE"/>
    <property type="match status" value="1"/>
</dbReference>
<protein>
    <recommendedName>
        <fullName evidence="5">DUF3328 domain protein</fullName>
    </recommendedName>
</protein>
<reference evidence="4" key="1">
    <citation type="journal article" date="2015" name="Genome Announc.">
        <title>Genome sequence of the AIDS-associated pathogen Penicillium marneffei (ATCC18224) and its near taxonomic relative Talaromyces stipitatus (ATCC10500).</title>
        <authorList>
            <person name="Nierman W.C."/>
            <person name="Fedorova-Abrams N.D."/>
            <person name="Andrianopoulos A."/>
        </authorList>
    </citation>
    <scope>NUCLEOTIDE SEQUENCE [LARGE SCALE GENOMIC DNA]</scope>
    <source>
        <strain evidence="4">ATCC 18224 / CBS 334.59 / QM 7333</strain>
    </source>
</reference>
<keyword evidence="2" id="KW-0472">Membrane</keyword>
<name>B6QBQ4_TALMQ</name>
<proteinExistence type="inferred from homology"/>
<feature type="transmembrane region" description="Helical" evidence="2">
    <location>
        <begin position="32"/>
        <end position="56"/>
    </location>
</feature>
<dbReference type="HOGENOM" id="CLU_1240759_0_0_1"/>
<dbReference type="GO" id="GO:0043386">
    <property type="term" value="P:mycotoxin biosynthetic process"/>
    <property type="evidence" value="ECO:0007669"/>
    <property type="project" value="InterPro"/>
</dbReference>
<dbReference type="PANTHER" id="PTHR33365">
    <property type="entry name" value="YALI0B05434P"/>
    <property type="match status" value="1"/>
</dbReference>
<keyword evidence="4" id="KW-1185">Reference proteome</keyword>
<evidence type="ECO:0008006" key="5">
    <source>
        <dbReference type="Google" id="ProtNLM"/>
    </source>
</evidence>
<evidence type="ECO:0000256" key="1">
    <source>
        <dbReference type="ARBA" id="ARBA00035112"/>
    </source>
</evidence>
<organism evidence="3 4">
    <name type="scientific">Talaromyces marneffei (strain ATCC 18224 / CBS 334.59 / QM 7333)</name>
    <name type="common">Penicillium marneffei</name>
    <dbReference type="NCBI Taxonomy" id="441960"/>
    <lineage>
        <taxon>Eukaryota</taxon>
        <taxon>Fungi</taxon>
        <taxon>Dikarya</taxon>
        <taxon>Ascomycota</taxon>
        <taxon>Pezizomycotina</taxon>
        <taxon>Eurotiomycetes</taxon>
        <taxon>Eurotiomycetidae</taxon>
        <taxon>Eurotiales</taxon>
        <taxon>Trichocomaceae</taxon>
        <taxon>Talaromyces</taxon>
        <taxon>Talaromyces sect. Talaromyces</taxon>
    </lineage>
</organism>
<keyword evidence="2" id="KW-0812">Transmembrane</keyword>
<dbReference type="Pfam" id="PF11807">
    <property type="entry name" value="UstYa"/>
    <property type="match status" value="1"/>
</dbReference>
<dbReference type="Proteomes" id="UP000001294">
    <property type="component" value="Unassembled WGS sequence"/>
</dbReference>
<evidence type="ECO:0000256" key="2">
    <source>
        <dbReference type="SAM" id="Phobius"/>
    </source>
</evidence>
<dbReference type="VEuPathDB" id="FungiDB:PMAA_075630"/>
<keyword evidence="2" id="KW-1133">Transmembrane helix</keyword>
<dbReference type="InterPro" id="IPR021765">
    <property type="entry name" value="UstYa-like"/>
</dbReference>
<comment type="similarity">
    <text evidence="1">Belongs to the ustYa family.</text>
</comment>
<dbReference type="STRING" id="441960.B6QBQ4"/>
<gene>
    <name evidence="3" type="ORF">PMAA_075630</name>
</gene>
<dbReference type="EMBL" id="DS995900">
    <property type="protein sequence ID" value="EEA26495.1"/>
    <property type="molecule type" value="Genomic_DNA"/>
</dbReference>
<accession>B6QBQ4</accession>
<dbReference type="PhylomeDB" id="B6QBQ4"/>
<sequence length="270" mass="31035">MTNCPEDEIGLLSSCPNCEKQPVNKPSHRTRAYWTVTALAHTGFFLLTLLFFNIFVNLKNPLKQPVQPSPIDHDKHLIGTFASIVKNKIHQLTTVAPMNNHASYKIESHTPDDWNAHLLFGEPSYESDIAWNKLIRPRSFRLHHDEAIRLNLTDSILAQPGEDFATELGIIHNLHCLMLYPDYYYPDSPAEELEYNRVHGFHCLESIRSSMLCYPDLNPHPYFWSDNKYHPVTVSAKVTRQCVDWEGLVPLLETRNIDPKKLMHNTGPPT</sequence>
<evidence type="ECO:0000313" key="4">
    <source>
        <dbReference type="Proteomes" id="UP000001294"/>
    </source>
</evidence>
<dbReference type="AlphaFoldDB" id="B6QBQ4"/>
<evidence type="ECO:0000313" key="3">
    <source>
        <dbReference type="EMBL" id="EEA26495.1"/>
    </source>
</evidence>
<dbReference type="OrthoDB" id="3687641at2759"/>